<feature type="repeat" description="ANK" evidence="7">
    <location>
        <begin position="465"/>
        <end position="497"/>
    </location>
</feature>
<dbReference type="PROSITE" id="PS50088">
    <property type="entry name" value="ANK_REPEAT"/>
    <property type="match status" value="14"/>
</dbReference>
<feature type="repeat" description="ANK" evidence="7">
    <location>
        <begin position="606"/>
        <end position="638"/>
    </location>
</feature>
<proteinExistence type="predicted"/>
<feature type="repeat" description="ANK" evidence="7">
    <location>
        <begin position="747"/>
        <end position="779"/>
    </location>
</feature>
<evidence type="ECO:0000256" key="3">
    <source>
        <dbReference type="ARBA" id="ARBA00022737"/>
    </source>
</evidence>
<dbReference type="Gene3D" id="1.20.58.340">
    <property type="entry name" value="Magnesium transport protein CorA, transmembrane region"/>
    <property type="match status" value="1"/>
</dbReference>
<evidence type="ECO:0000256" key="2">
    <source>
        <dbReference type="ARBA" id="ARBA00022692"/>
    </source>
</evidence>
<evidence type="ECO:0000256" key="7">
    <source>
        <dbReference type="PROSITE-ProRule" id="PRU00023"/>
    </source>
</evidence>
<dbReference type="InterPro" id="IPR036770">
    <property type="entry name" value="Ankyrin_rpt-contain_sf"/>
</dbReference>
<evidence type="ECO:0000256" key="8">
    <source>
        <dbReference type="SAM" id="Phobius"/>
    </source>
</evidence>
<feature type="repeat" description="ANK" evidence="7">
    <location>
        <begin position="571"/>
        <end position="603"/>
    </location>
</feature>
<dbReference type="EMBL" id="HF935531">
    <property type="protein sequence ID" value="CCX31066.1"/>
    <property type="molecule type" value="Genomic_DNA"/>
</dbReference>
<feature type="repeat" description="ANK" evidence="7">
    <location>
        <begin position="500"/>
        <end position="532"/>
    </location>
</feature>
<dbReference type="PANTHER" id="PTHR24171">
    <property type="entry name" value="ANKYRIN REPEAT DOMAIN-CONTAINING PROTEIN 39-RELATED"/>
    <property type="match status" value="1"/>
</dbReference>
<comment type="subcellular location">
    <subcellularLocation>
        <location evidence="1">Membrane</location>
        <topology evidence="1">Multi-pass membrane protein</topology>
    </subcellularLocation>
</comment>
<organism evidence="9 10">
    <name type="scientific">Pyronema omphalodes (strain CBS 100304)</name>
    <name type="common">Pyronema confluens</name>
    <dbReference type="NCBI Taxonomy" id="1076935"/>
    <lineage>
        <taxon>Eukaryota</taxon>
        <taxon>Fungi</taxon>
        <taxon>Dikarya</taxon>
        <taxon>Ascomycota</taxon>
        <taxon>Pezizomycotina</taxon>
        <taxon>Pezizomycetes</taxon>
        <taxon>Pezizales</taxon>
        <taxon>Pyronemataceae</taxon>
        <taxon>Pyronema</taxon>
    </lineage>
</organism>
<accession>U4LTT3</accession>
<dbReference type="Proteomes" id="UP000018144">
    <property type="component" value="Unassembled WGS sequence"/>
</dbReference>
<feature type="transmembrane region" description="Helical" evidence="8">
    <location>
        <begin position="267"/>
        <end position="287"/>
    </location>
</feature>
<feature type="repeat" description="ANK" evidence="7">
    <location>
        <begin position="712"/>
        <end position="744"/>
    </location>
</feature>
<keyword evidence="5 7" id="KW-0040">ANK repeat</keyword>
<dbReference type="Pfam" id="PF12796">
    <property type="entry name" value="Ank_2"/>
    <property type="match status" value="7"/>
</dbReference>
<dbReference type="InterPro" id="IPR002110">
    <property type="entry name" value="Ankyrin_rpt"/>
</dbReference>
<sequence length="951" mass="103706">MSTLLEVAIGEDRYPVRSKADLVEALGKRWKCHEVRSVHYAEDTNDTPEQDVLQRGQPEPIGCTRERIIFRLPPALERDDHIQRIFSPRIQHFFFLSNHSKGRRMILTNSPLTTIECSGEAPTPVYSLARLMAMEQICKEWDKLLDCCTQQLNSTRAVIMRRNRPEPQNLLINIAEIAEIVSGLENTHHEQLEFQKSLNTSAISWYKGFNTSFSDCTESIKRMEAVGNHIQSNISSKIDVLFQRTSNIMSIDEALKSRAQGASIKRLSWITFIFLPLLFVSSLYGMNVDILKSSPSWTTYFYISVPVFSVVMVSVFLIKHRKQIYNRIRSSCSNTKLVTMTNQRLARLRMRLQFYLSDLILGCQKTFFGHLAKVLNRDKKSDEENQCTYELREVRDYSQLCLYEAAKDGDSERIGWLISLGVLLGYRNKDGWIATQLAALHGHSDIVNQLLEAGANVNTDPAEQGGRTALQAAAEGGDLAIINRLLKVGVDVNHDPSARNGRTALQAAAGSGHLDIVNRLLRTNADINARPAKCYGRTALQAAAECGHSDIVTRLLKAGADFKFDTPSLHGGRTALQAAAGSGNLDILNLLLEAGADLHAQPSEYEGRTALQAAADGGYLDVVIRLLELGSDVNSKPSNYHGRTPLQAASEGGYLEIVCKLLHAGAEVNAEPATENGRTALQAAAEGGHLQILDRLLQVGSDAKAKPSQGFNGRTALQAAAGRGYLHIVNRLMDHGADVNTGPSPHSGKTALQAAAGGGHIHVLQRLLNLGADIRAEPSPHSGRTALQAAAENGHLEVVNLLLSLAPDHINAEPARNNGLTAIQAAVNGRHLDVVSLLLDAGADVNAKPAPISGRTALQAAAENGYLEAVDPLLESEADVNAEPAYDNGRTALQAAAEVGHLNVVRRLLERGADVNSKDRHGITALRYAIVRNYPDVEVVLRGSGAKEFIE</sequence>
<dbReference type="OrthoDB" id="427518at2759"/>
<dbReference type="InterPro" id="IPR045863">
    <property type="entry name" value="CorA_TM1_TM2"/>
</dbReference>
<feature type="repeat" description="ANK" evidence="7">
    <location>
        <begin position="888"/>
        <end position="920"/>
    </location>
</feature>
<dbReference type="SUPFAM" id="SSF48403">
    <property type="entry name" value="Ankyrin repeat"/>
    <property type="match status" value="2"/>
</dbReference>
<feature type="repeat" description="ANK" evidence="7">
    <location>
        <begin position="676"/>
        <end position="708"/>
    </location>
</feature>
<name>U4LTT3_PYROM</name>
<feature type="repeat" description="ANK" evidence="7">
    <location>
        <begin position="535"/>
        <end position="567"/>
    </location>
</feature>
<keyword evidence="6 8" id="KW-0472">Membrane</keyword>
<protein>
    <submittedName>
        <fullName evidence="9">Similar to Putative ankyrin repeat protein RF_0381 acc. no. Q4UMH6</fullName>
    </submittedName>
</protein>
<dbReference type="SUPFAM" id="SSF144083">
    <property type="entry name" value="Magnesium transport protein CorA, transmembrane region"/>
    <property type="match status" value="1"/>
</dbReference>
<feature type="transmembrane region" description="Helical" evidence="8">
    <location>
        <begin position="299"/>
        <end position="318"/>
    </location>
</feature>
<dbReference type="PROSITE" id="PS50297">
    <property type="entry name" value="ANK_REP_REGION"/>
    <property type="match status" value="14"/>
</dbReference>
<dbReference type="GO" id="GO:0016020">
    <property type="term" value="C:membrane"/>
    <property type="evidence" value="ECO:0007669"/>
    <property type="project" value="UniProtKB-SubCell"/>
</dbReference>
<dbReference type="SMART" id="SM00248">
    <property type="entry name" value="ANK"/>
    <property type="match status" value="16"/>
</dbReference>
<evidence type="ECO:0000256" key="1">
    <source>
        <dbReference type="ARBA" id="ARBA00004141"/>
    </source>
</evidence>
<dbReference type="eggNOG" id="KOG0504">
    <property type="taxonomic scope" value="Eukaryota"/>
</dbReference>
<dbReference type="PANTHER" id="PTHR24171:SF10">
    <property type="entry name" value="ANKYRIN REPEAT DOMAIN-CONTAINING PROTEIN 29-LIKE"/>
    <property type="match status" value="1"/>
</dbReference>
<gene>
    <name evidence="9" type="ORF">PCON_09894</name>
</gene>
<dbReference type="Pfam" id="PF01544">
    <property type="entry name" value="CorA"/>
    <property type="match status" value="1"/>
</dbReference>
<keyword evidence="4 8" id="KW-1133">Transmembrane helix</keyword>
<dbReference type="InterPro" id="IPR002523">
    <property type="entry name" value="MgTranspt_CorA/ZnTranspt_ZntB"/>
</dbReference>
<dbReference type="PRINTS" id="PR01415">
    <property type="entry name" value="ANKYRIN"/>
</dbReference>
<keyword evidence="10" id="KW-1185">Reference proteome</keyword>
<dbReference type="AlphaFoldDB" id="U4LTT3"/>
<evidence type="ECO:0000256" key="4">
    <source>
        <dbReference type="ARBA" id="ARBA00022989"/>
    </source>
</evidence>
<reference evidence="9 10" key="1">
    <citation type="journal article" date="2013" name="PLoS Genet.">
        <title>The genome and development-dependent transcriptomes of Pyronema confluens: a window into fungal evolution.</title>
        <authorList>
            <person name="Traeger S."/>
            <person name="Altegoer F."/>
            <person name="Freitag M."/>
            <person name="Gabaldon T."/>
            <person name="Kempken F."/>
            <person name="Kumar A."/>
            <person name="Marcet-Houben M."/>
            <person name="Poggeler S."/>
            <person name="Stajich J.E."/>
            <person name="Nowrousian M."/>
        </authorList>
    </citation>
    <scope>NUCLEOTIDE SEQUENCE [LARGE SCALE GENOMIC DNA]</scope>
    <source>
        <strain evidence="10">CBS 100304</strain>
        <tissue evidence="9">Vegetative mycelium</tissue>
    </source>
</reference>
<dbReference type="STRING" id="1076935.U4LTT3"/>
<evidence type="ECO:0000313" key="10">
    <source>
        <dbReference type="Proteomes" id="UP000018144"/>
    </source>
</evidence>
<feature type="repeat" description="ANK" evidence="7">
    <location>
        <begin position="641"/>
        <end position="673"/>
    </location>
</feature>
<feature type="repeat" description="ANK" evidence="7">
    <location>
        <begin position="430"/>
        <end position="462"/>
    </location>
</feature>
<dbReference type="Gene3D" id="1.25.40.20">
    <property type="entry name" value="Ankyrin repeat-containing domain"/>
    <property type="match status" value="5"/>
</dbReference>
<keyword evidence="2 8" id="KW-0812">Transmembrane</keyword>
<feature type="repeat" description="ANK" evidence="7">
    <location>
        <begin position="782"/>
        <end position="808"/>
    </location>
</feature>
<feature type="repeat" description="ANK" evidence="7">
    <location>
        <begin position="818"/>
        <end position="850"/>
    </location>
</feature>
<keyword evidence="3" id="KW-0677">Repeat</keyword>
<feature type="repeat" description="ANK" evidence="7">
    <location>
        <begin position="853"/>
        <end position="885"/>
    </location>
</feature>
<evidence type="ECO:0000256" key="6">
    <source>
        <dbReference type="ARBA" id="ARBA00023136"/>
    </source>
</evidence>
<evidence type="ECO:0000256" key="5">
    <source>
        <dbReference type="ARBA" id="ARBA00023043"/>
    </source>
</evidence>
<evidence type="ECO:0000313" key="9">
    <source>
        <dbReference type="EMBL" id="CCX31066.1"/>
    </source>
</evidence>
<dbReference type="GO" id="GO:0046873">
    <property type="term" value="F:metal ion transmembrane transporter activity"/>
    <property type="evidence" value="ECO:0007669"/>
    <property type="project" value="InterPro"/>
</dbReference>